<evidence type="ECO:0000313" key="2">
    <source>
        <dbReference type="Proteomes" id="UP000232722"/>
    </source>
</evidence>
<dbReference type="Proteomes" id="UP000232722">
    <property type="component" value="Unassembled WGS sequence"/>
</dbReference>
<dbReference type="AlphaFoldDB" id="A0A2N0PCD5"/>
<reference evidence="1 2" key="2">
    <citation type="submission" date="2017-09" db="EMBL/GenBank/DDBJ databases">
        <title>Extensive intraspecific genome diversity in a model arbuscular mycorrhizal fungus.</title>
        <authorList>
            <person name="Chen E.C."/>
            <person name="Morin E."/>
            <person name="Beaudet D."/>
            <person name="Noel J."/>
            <person name="Ndikumana S."/>
            <person name="Charron P."/>
            <person name="St-Onge C."/>
            <person name="Giorgi J."/>
            <person name="Grigoriev I.V."/>
            <person name="Roux C."/>
            <person name="Martin F.M."/>
            <person name="Corradi N."/>
        </authorList>
    </citation>
    <scope>NUCLEOTIDE SEQUENCE [LARGE SCALE GENOMIC DNA]</scope>
    <source>
        <strain evidence="1 2">A5</strain>
    </source>
</reference>
<protein>
    <submittedName>
        <fullName evidence="1">Uncharacterized protein</fullName>
    </submittedName>
</protein>
<comment type="caution">
    <text evidence="1">The sequence shown here is derived from an EMBL/GenBank/DDBJ whole genome shotgun (WGS) entry which is preliminary data.</text>
</comment>
<organism evidence="1 2">
    <name type="scientific">Rhizophagus irregularis</name>
    <dbReference type="NCBI Taxonomy" id="588596"/>
    <lineage>
        <taxon>Eukaryota</taxon>
        <taxon>Fungi</taxon>
        <taxon>Fungi incertae sedis</taxon>
        <taxon>Mucoromycota</taxon>
        <taxon>Glomeromycotina</taxon>
        <taxon>Glomeromycetes</taxon>
        <taxon>Glomerales</taxon>
        <taxon>Glomeraceae</taxon>
        <taxon>Rhizophagus</taxon>
    </lineage>
</organism>
<accession>A0A2N0PCD5</accession>
<dbReference type="VEuPathDB" id="FungiDB:RhiirFUN_013060"/>
<gene>
    <name evidence="1" type="ORF">RhiirA5_379351</name>
</gene>
<evidence type="ECO:0000313" key="1">
    <source>
        <dbReference type="EMBL" id="PKC04490.1"/>
    </source>
</evidence>
<dbReference type="EMBL" id="LLXJ01001004">
    <property type="protein sequence ID" value="PKC04490.1"/>
    <property type="molecule type" value="Genomic_DNA"/>
</dbReference>
<name>A0A2N0PCD5_9GLOM</name>
<dbReference type="VEuPathDB" id="FungiDB:FUN_010852"/>
<dbReference type="VEuPathDB" id="FungiDB:RhiirA1_466381"/>
<proteinExistence type="predicted"/>
<reference evidence="1 2" key="1">
    <citation type="submission" date="2016-04" db="EMBL/GenBank/DDBJ databases">
        <title>Genome analyses suggest a sexual origin of heterokaryosis in a supposedly ancient asexual fungus.</title>
        <authorList>
            <person name="Ropars J."/>
            <person name="Sedzielewska K."/>
            <person name="Noel J."/>
            <person name="Charron P."/>
            <person name="Farinelli L."/>
            <person name="Marton T."/>
            <person name="Kruger M."/>
            <person name="Pelin A."/>
            <person name="Brachmann A."/>
            <person name="Corradi N."/>
        </authorList>
    </citation>
    <scope>NUCLEOTIDE SEQUENCE [LARGE SCALE GENOMIC DNA]</scope>
    <source>
        <strain evidence="1 2">A5</strain>
    </source>
</reference>
<sequence length="152" mass="17843">MVRRHSFNRRARQDLKEFIRRSRRRDQCQIQGLDLVGIADVKNTRDIDDVLSFTDHTLANISREPPPFSGFRCHYMKRYDNINNGGVCRPLNYAHRTQQQALRCHRSHFCHGILDWKDNVYNNAKSKGTPPSYLEVTAGSCFKCHHMKRTII</sequence>